<protein>
    <submittedName>
        <fullName evidence="2">Uncharacterized protein</fullName>
    </submittedName>
</protein>
<gene>
    <name evidence="2" type="ORF">IPK02_00165</name>
</gene>
<accession>A0A935T589</accession>
<feature type="region of interest" description="Disordered" evidence="1">
    <location>
        <begin position="1"/>
        <end position="48"/>
    </location>
</feature>
<dbReference type="Proteomes" id="UP000706151">
    <property type="component" value="Unassembled WGS sequence"/>
</dbReference>
<dbReference type="EMBL" id="JADJOT010000001">
    <property type="protein sequence ID" value="MBK7952506.1"/>
    <property type="molecule type" value="Genomic_DNA"/>
</dbReference>
<sequence>MLSEFLEHALGDSEAQKQDGELRGFGALERPAQDAVPPPADPAPARWPLRQRAGDAALPWLPLAVHDRAQGQGFVHGLAGVPRAPCPESLAHVFNTLARFTRQLRDLYRQFGVRGAIAFIRSSCAASWLDPARMRVLLAKPFLLPLE</sequence>
<proteinExistence type="predicted"/>
<feature type="compositionally biased region" description="Basic and acidic residues" evidence="1">
    <location>
        <begin position="1"/>
        <end position="22"/>
    </location>
</feature>
<name>A0A935T589_9PROT</name>
<evidence type="ECO:0000313" key="2">
    <source>
        <dbReference type="EMBL" id="MBK7952506.1"/>
    </source>
</evidence>
<comment type="caution">
    <text evidence="2">The sequence shown here is derived from an EMBL/GenBank/DDBJ whole genome shotgun (WGS) entry which is preliminary data.</text>
</comment>
<evidence type="ECO:0000313" key="3">
    <source>
        <dbReference type="Proteomes" id="UP000706151"/>
    </source>
</evidence>
<dbReference type="AlphaFoldDB" id="A0A935T589"/>
<organism evidence="2 3">
    <name type="scientific">Candidatus Accumulibacter affinis</name>
    <dbReference type="NCBI Taxonomy" id="2954384"/>
    <lineage>
        <taxon>Bacteria</taxon>
        <taxon>Pseudomonadati</taxon>
        <taxon>Pseudomonadota</taxon>
        <taxon>Betaproteobacteria</taxon>
        <taxon>Candidatus Accumulibacter</taxon>
    </lineage>
</organism>
<reference evidence="2 3" key="1">
    <citation type="submission" date="2020-10" db="EMBL/GenBank/DDBJ databases">
        <title>Connecting structure to function with the recovery of over 1000 high-quality activated sludge metagenome-assembled genomes encoding full-length rRNA genes using long-read sequencing.</title>
        <authorList>
            <person name="Singleton C.M."/>
            <person name="Petriglieri F."/>
            <person name="Kristensen J.M."/>
            <person name="Kirkegaard R.H."/>
            <person name="Michaelsen T.Y."/>
            <person name="Andersen M.H."/>
            <person name="Karst S.M."/>
            <person name="Dueholm M.S."/>
            <person name="Nielsen P.H."/>
            <person name="Albertsen M."/>
        </authorList>
    </citation>
    <scope>NUCLEOTIDE SEQUENCE [LARGE SCALE GENOMIC DNA]</scope>
    <source>
        <strain evidence="2">Fred_18-Q3-R57-64_BAT3C.720</strain>
    </source>
</reference>
<evidence type="ECO:0000256" key="1">
    <source>
        <dbReference type="SAM" id="MobiDB-lite"/>
    </source>
</evidence>